<keyword evidence="1" id="KW-0732">Signal</keyword>
<dbReference type="InterPro" id="IPR049712">
    <property type="entry name" value="Poly_export"/>
</dbReference>
<keyword evidence="2" id="KW-0812">Transmembrane</keyword>
<proteinExistence type="predicted"/>
<evidence type="ECO:0000259" key="3">
    <source>
        <dbReference type="Pfam" id="PF02563"/>
    </source>
</evidence>
<sequence length="227" mass="24753">MLLIKWNSRITFFRLFFFSMIDGCTCIHGDAAMQQRSPSAGLTLHLLLFVFAIAGISAGLSVHASAQTPPSAASAESYILGPNDRIRLKVYGESDITGEYEIDNTGQVSIPLAGHIKAAGATTRQLEKSIASALAKGIVRDPRVNVEIAQYRPYYILGEVKKSGEYPYRHGLTVMDAVASAGGFTYRANENKVFLRRSGASAEEILPLNAPVPVFPGDNIRIPERYF</sequence>
<gene>
    <name evidence="5" type="ORF">V1286_006041</name>
</gene>
<dbReference type="Proteomes" id="UP001364224">
    <property type="component" value="Unassembled WGS sequence"/>
</dbReference>
<dbReference type="PANTHER" id="PTHR33619:SF3">
    <property type="entry name" value="POLYSACCHARIDE EXPORT PROTEIN GFCE-RELATED"/>
    <property type="match status" value="1"/>
</dbReference>
<accession>A0ABU8BIZ0</accession>
<dbReference type="InterPro" id="IPR019554">
    <property type="entry name" value="Soluble_ligand-bd"/>
</dbReference>
<dbReference type="Gene3D" id="3.30.1950.10">
    <property type="entry name" value="wza like domain"/>
    <property type="match status" value="1"/>
</dbReference>
<organism evidence="5 6">
    <name type="scientific">Bradyrhizobium algeriense</name>
    <dbReference type="NCBI Taxonomy" id="634784"/>
    <lineage>
        <taxon>Bacteria</taxon>
        <taxon>Pseudomonadati</taxon>
        <taxon>Pseudomonadota</taxon>
        <taxon>Alphaproteobacteria</taxon>
        <taxon>Hyphomicrobiales</taxon>
        <taxon>Nitrobacteraceae</taxon>
        <taxon>Bradyrhizobium</taxon>
    </lineage>
</organism>
<name>A0ABU8BIZ0_9BRAD</name>
<dbReference type="InterPro" id="IPR003715">
    <property type="entry name" value="Poly_export_N"/>
</dbReference>
<keyword evidence="2" id="KW-0472">Membrane</keyword>
<evidence type="ECO:0000256" key="1">
    <source>
        <dbReference type="ARBA" id="ARBA00022729"/>
    </source>
</evidence>
<evidence type="ECO:0000313" key="6">
    <source>
        <dbReference type="Proteomes" id="UP001364224"/>
    </source>
</evidence>
<evidence type="ECO:0000256" key="2">
    <source>
        <dbReference type="SAM" id="Phobius"/>
    </source>
</evidence>
<dbReference type="Pfam" id="PF02563">
    <property type="entry name" value="Poly_export"/>
    <property type="match status" value="1"/>
</dbReference>
<feature type="domain" description="Polysaccharide export protein N-terminal" evidence="3">
    <location>
        <begin position="73"/>
        <end position="148"/>
    </location>
</feature>
<evidence type="ECO:0000259" key="4">
    <source>
        <dbReference type="Pfam" id="PF10531"/>
    </source>
</evidence>
<dbReference type="Gene3D" id="3.10.560.10">
    <property type="entry name" value="Outer membrane lipoprotein wza domain like"/>
    <property type="match status" value="1"/>
</dbReference>
<keyword evidence="6" id="KW-1185">Reference proteome</keyword>
<dbReference type="EMBL" id="JAZHRV010000001">
    <property type="protein sequence ID" value="MEH2558512.1"/>
    <property type="molecule type" value="Genomic_DNA"/>
</dbReference>
<feature type="transmembrane region" description="Helical" evidence="2">
    <location>
        <begin position="12"/>
        <end position="32"/>
    </location>
</feature>
<reference evidence="5 6" key="1">
    <citation type="submission" date="2024-02" db="EMBL/GenBank/DDBJ databases">
        <title>Adaptive strategies in a cosmopolitan and abundant soil bacterium.</title>
        <authorList>
            <person name="Carini P."/>
        </authorList>
    </citation>
    <scope>NUCLEOTIDE SEQUENCE [LARGE SCALE GENOMIC DNA]</scope>
    <source>
        <strain evidence="5 6">AZCC 1608</strain>
    </source>
</reference>
<dbReference type="Pfam" id="PF10531">
    <property type="entry name" value="SLBB"/>
    <property type="match status" value="1"/>
</dbReference>
<dbReference type="PANTHER" id="PTHR33619">
    <property type="entry name" value="POLYSACCHARIDE EXPORT PROTEIN GFCE-RELATED"/>
    <property type="match status" value="1"/>
</dbReference>
<feature type="transmembrane region" description="Helical" evidence="2">
    <location>
        <begin position="44"/>
        <end position="64"/>
    </location>
</feature>
<feature type="domain" description="Soluble ligand binding" evidence="4">
    <location>
        <begin position="154"/>
        <end position="198"/>
    </location>
</feature>
<evidence type="ECO:0000313" key="5">
    <source>
        <dbReference type="EMBL" id="MEH2558512.1"/>
    </source>
</evidence>
<dbReference type="RefSeq" id="WP_334485616.1">
    <property type="nucleotide sequence ID" value="NZ_JAZHRV010000001.1"/>
</dbReference>
<comment type="caution">
    <text evidence="5">The sequence shown here is derived from an EMBL/GenBank/DDBJ whole genome shotgun (WGS) entry which is preliminary data.</text>
</comment>
<keyword evidence="2" id="KW-1133">Transmembrane helix</keyword>
<protein>
    <submittedName>
        <fullName evidence="5">Protein involved in polysaccharide export with SLBB domain</fullName>
    </submittedName>
</protein>